<dbReference type="GO" id="GO:0003677">
    <property type="term" value="F:DNA binding"/>
    <property type="evidence" value="ECO:0007669"/>
    <property type="project" value="InterPro"/>
</dbReference>
<reference evidence="2 3" key="1">
    <citation type="submission" date="2020-10" db="EMBL/GenBank/DDBJ databases">
        <title>Connecting structure to function with the recovery of over 1000 high-quality activated sludge metagenome-assembled genomes encoding full-length rRNA genes using long-read sequencing.</title>
        <authorList>
            <person name="Singleton C.M."/>
            <person name="Petriglieri F."/>
            <person name="Kristensen J.M."/>
            <person name="Kirkegaard R.H."/>
            <person name="Michaelsen T.Y."/>
            <person name="Andersen M.H."/>
            <person name="Karst S.M."/>
            <person name="Dueholm M.S."/>
            <person name="Nielsen P.H."/>
            <person name="Albertsen M."/>
        </authorList>
    </citation>
    <scope>NUCLEOTIDE SEQUENCE [LARGE SCALE GENOMIC DNA]</scope>
    <source>
        <strain evidence="2">Ribe_18-Q3-R11-54_MAXAC.273</strain>
    </source>
</reference>
<evidence type="ECO:0000259" key="1">
    <source>
        <dbReference type="PROSITE" id="PS50930"/>
    </source>
</evidence>
<dbReference type="SMART" id="SM00850">
    <property type="entry name" value="LytTR"/>
    <property type="match status" value="1"/>
</dbReference>
<evidence type="ECO:0000313" key="3">
    <source>
        <dbReference type="Proteomes" id="UP000808337"/>
    </source>
</evidence>
<dbReference type="PROSITE" id="PS50930">
    <property type="entry name" value="HTH_LYTTR"/>
    <property type="match status" value="1"/>
</dbReference>
<dbReference type="GO" id="GO:0000156">
    <property type="term" value="F:phosphorelay response regulator activity"/>
    <property type="evidence" value="ECO:0007669"/>
    <property type="project" value="InterPro"/>
</dbReference>
<dbReference type="Proteomes" id="UP000808337">
    <property type="component" value="Unassembled WGS sequence"/>
</dbReference>
<name>A0A9D7SVT0_9BACT</name>
<dbReference type="InterPro" id="IPR046947">
    <property type="entry name" value="LytR-like"/>
</dbReference>
<organism evidence="2 3">
    <name type="scientific">Candidatus Opimibacter skivensis</name>
    <dbReference type="NCBI Taxonomy" id="2982028"/>
    <lineage>
        <taxon>Bacteria</taxon>
        <taxon>Pseudomonadati</taxon>
        <taxon>Bacteroidota</taxon>
        <taxon>Saprospiria</taxon>
        <taxon>Saprospirales</taxon>
        <taxon>Saprospiraceae</taxon>
        <taxon>Candidatus Opimibacter</taxon>
    </lineage>
</organism>
<dbReference type="AlphaFoldDB" id="A0A9D7SVT0"/>
<comment type="caution">
    <text evidence="2">The sequence shown here is derived from an EMBL/GenBank/DDBJ whole genome shotgun (WGS) entry which is preliminary data.</text>
</comment>
<accession>A0A9D7SVT0</accession>
<dbReference type="Gene3D" id="2.40.50.1020">
    <property type="entry name" value="LytTr DNA-binding domain"/>
    <property type="match status" value="1"/>
</dbReference>
<dbReference type="PANTHER" id="PTHR37299">
    <property type="entry name" value="TRANSCRIPTIONAL REGULATOR-RELATED"/>
    <property type="match status" value="1"/>
</dbReference>
<dbReference type="PANTHER" id="PTHR37299:SF1">
    <property type="entry name" value="STAGE 0 SPORULATION PROTEIN A HOMOLOG"/>
    <property type="match status" value="1"/>
</dbReference>
<dbReference type="InterPro" id="IPR007492">
    <property type="entry name" value="LytTR_DNA-bd_dom"/>
</dbReference>
<gene>
    <name evidence="2" type="ORF">IPP15_05290</name>
</gene>
<dbReference type="Pfam" id="PF04397">
    <property type="entry name" value="LytTR"/>
    <property type="match status" value="1"/>
</dbReference>
<protein>
    <submittedName>
        <fullName evidence="2">LytTR family transcriptional regulator</fullName>
    </submittedName>
</protein>
<proteinExistence type="predicted"/>
<feature type="domain" description="HTH LytTR-type" evidence="1">
    <location>
        <begin position="28"/>
        <end position="131"/>
    </location>
</feature>
<sequence>MERIRHLEAEVLRLQHKSIRQEEQENFIKIFHANRLVKLLLTDVLFIRAESNYSRIFLRSGEQFYTSKTLKCWMTEISDVNFIRCHRSFLINRKEIIEIDKGTHEILMKGGEHIPTSRRFQKVSVKAAFQKDTASVSFASPKPDCTVRKLVHLPA</sequence>
<evidence type="ECO:0000313" key="2">
    <source>
        <dbReference type="EMBL" id="MBK9981829.1"/>
    </source>
</evidence>
<dbReference type="EMBL" id="JADKGY010000001">
    <property type="protein sequence ID" value="MBK9981829.1"/>
    <property type="molecule type" value="Genomic_DNA"/>
</dbReference>